<dbReference type="Proteomes" id="UP000299102">
    <property type="component" value="Unassembled WGS sequence"/>
</dbReference>
<dbReference type="EMBL" id="BGZK01001166">
    <property type="protein sequence ID" value="GBP73210.1"/>
    <property type="molecule type" value="Genomic_DNA"/>
</dbReference>
<sequence length="112" mass="12326">MFAFAPLNASLVGVRESLAVTAVKTCGNSEIANSENYICRARTDPFGEIMALQYDFILIIYQEISADTASKGLELLIDAACPFTRETDLYAHRVNRCVEKKANVSADSMARK</sequence>
<gene>
    <name evidence="1" type="ORF">EVAR_100565_1</name>
</gene>
<protein>
    <submittedName>
        <fullName evidence="1">Uncharacterized protein</fullName>
    </submittedName>
</protein>
<evidence type="ECO:0000313" key="2">
    <source>
        <dbReference type="Proteomes" id="UP000299102"/>
    </source>
</evidence>
<reference evidence="1 2" key="1">
    <citation type="journal article" date="2019" name="Commun. Biol.">
        <title>The bagworm genome reveals a unique fibroin gene that provides high tensile strength.</title>
        <authorList>
            <person name="Kono N."/>
            <person name="Nakamura H."/>
            <person name="Ohtoshi R."/>
            <person name="Tomita M."/>
            <person name="Numata K."/>
            <person name="Arakawa K."/>
        </authorList>
    </citation>
    <scope>NUCLEOTIDE SEQUENCE [LARGE SCALE GENOMIC DNA]</scope>
</reference>
<evidence type="ECO:0000313" key="1">
    <source>
        <dbReference type="EMBL" id="GBP73210.1"/>
    </source>
</evidence>
<dbReference type="AlphaFoldDB" id="A0A4C1YDU5"/>
<proteinExistence type="predicted"/>
<organism evidence="1 2">
    <name type="scientific">Eumeta variegata</name>
    <name type="common">Bagworm moth</name>
    <name type="synonym">Eumeta japonica</name>
    <dbReference type="NCBI Taxonomy" id="151549"/>
    <lineage>
        <taxon>Eukaryota</taxon>
        <taxon>Metazoa</taxon>
        <taxon>Ecdysozoa</taxon>
        <taxon>Arthropoda</taxon>
        <taxon>Hexapoda</taxon>
        <taxon>Insecta</taxon>
        <taxon>Pterygota</taxon>
        <taxon>Neoptera</taxon>
        <taxon>Endopterygota</taxon>
        <taxon>Lepidoptera</taxon>
        <taxon>Glossata</taxon>
        <taxon>Ditrysia</taxon>
        <taxon>Tineoidea</taxon>
        <taxon>Psychidae</taxon>
        <taxon>Oiketicinae</taxon>
        <taxon>Eumeta</taxon>
    </lineage>
</organism>
<accession>A0A4C1YDU5</accession>
<name>A0A4C1YDU5_EUMVA</name>
<keyword evidence="2" id="KW-1185">Reference proteome</keyword>
<comment type="caution">
    <text evidence="1">The sequence shown here is derived from an EMBL/GenBank/DDBJ whole genome shotgun (WGS) entry which is preliminary data.</text>
</comment>